<feature type="transmembrane region" description="Helical" evidence="2">
    <location>
        <begin position="188"/>
        <end position="208"/>
    </location>
</feature>
<feature type="transmembrane region" description="Helical" evidence="2">
    <location>
        <begin position="440"/>
        <end position="460"/>
    </location>
</feature>
<keyword evidence="2" id="KW-0472">Membrane</keyword>
<feature type="transmembrane region" description="Helical" evidence="2">
    <location>
        <begin position="481"/>
        <end position="501"/>
    </location>
</feature>
<sequence>MRINDKDEIVNILFTVFLVLLQQLSLLFIILNSTKNYMYLIFMVVDICLCLYIICSLYDNKNAGVKISNQWMIYMITLSMKMTSFCFFIKDNIETNNKDSIFLIYFSNDILAYNLIYITPFIYLLFSLRSRNILENILNNKIIIENILSIDVNIINLFDLIDIIFMYSHLTSIYKILTDNDIYKLQKTFIMLIIVLVSLILFGFYFPIYTNIEKSYSYNQGENLSIMQDDKVDKGYRNNKHGNVVSSEDNNDDDDGDDGDGDDDGVNEYEKENMVVPKNKMSIQLKRKNKKNGKHLLLSNNNIFENNKKQYNNYDHDNMDSTIHSIRESNVSSITSLNSKESTYVSSYKSKQLIKKNYSSFISSSFHSHHSTSSNDASSSVYLPSLSSINSRTKKNKSNKLYQSRYKDVYTDVYITAKFHFIVGFLLIDTPFLIYSDKELKYSVSVYILFLVCKYCYAPINLNMLLFGQNILNNIILIDNINSYTWLNIFLLILFKTIQILMTQTNYFIIGLFILHILLYIIYAIHAQILRYIILRKIEILYVFKNILISMYNEIALVPDTNSPYTTCTDILKYYSEEGFFSSESNMIPNFF</sequence>
<name>W7F8M4_PLAF8</name>
<feature type="transmembrane region" description="Helical" evidence="2">
    <location>
        <begin position="37"/>
        <end position="59"/>
    </location>
</feature>
<protein>
    <submittedName>
        <fullName evidence="3">Uncharacterized protein</fullName>
    </submittedName>
</protein>
<gene>
    <name evidence="3" type="ORF">PFBG_02586</name>
</gene>
<dbReference type="Proteomes" id="UP000030688">
    <property type="component" value="Unassembled WGS sequence"/>
</dbReference>
<feature type="transmembrane region" description="Helical" evidence="2">
    <location>
        <begin position="409"/>
        <end position="428"/>
    </location>
</feature>
<feature type="transmembrane region" description="Helical" evidence="2">
    <location>
        <begin position="507"/>
        <end position="527"/>
    </location>
</feature>
<keyword evidence="2" id="KW-0812">Transmembrane</keyword>
<reference evidence="4" key="1">
    <citation type="submission" date="2007-11" db="EMBL/GenBank/DDBJ databases">
        <authorList>
            <consortium name="The Broad Institute Genome Sequencing Platform"/>
            <person name="Volkman S.K."/>
            <person name="Daily J.P."/>
            <person name="Sarr O."/>
            <person name="Ndiaye D."/>
            <person name="Ndir O."/>
            <person name="Mboup S."/>
            <person name="Lukens A."/>
            <person name="Stange-Thomann N."/>
            <person name="Mauceli E."/>
            <person name="Gnerre S."/>
            <person name="Jaffe D."/>
            <person name="Zainoun J."/>
            <person name="Wiegand R.C."/>
            <person name="Birren B."/>
            <person name="Galagan J."/>
            <person name="Lander E."/>
            <person name="Wirth D.F."/>
        </authorList>
    </citation>
    <scope>NUCLEOTIDE SEQUENCE [LARGE SCALE GENOMIC DNA]</scope>
    <source>
        <strain evidence="4">7G8</strain>
    </source>
</reference>
<feature type="region of interest" description="Disordered" evidence="1">
    <location>
        <begin position="237"/>
        <end position="272"/>
    </location>
</feature>
<evidence type="ECO:0000256" key="2">
    <source>
        <dbReference type="SAM" id="Phobius"/>
    </source>
</evidence>
<evidence type="ECO:0000256" key="1">
    <source>
        <dbReference type="SAM" id="MobiDB-lite"/>
    </source>
</evidence>
<feature type="compositionally biased region" description="Acidic residues" evidence="1">
    <location>
        <begin position="249"/>
        <end position="267"/>
    </location>
</feature>
<feature type="transmembrane region" description="Helical" evidence="2">
    <location>
        <begin position="102"/>
        <end position="126"/>
    </location>
</feature>
<feature type="transmembrane region" description="Helical" evidence="2">
    <location>
        <begin position="71"/>
        <end position="90"/>
    </location>
</feature>
<accession>W7F8M4</accession>
<organism evidence="3 4">
    <name type="scientific">Plasmodium falciparum (isolate 7G8)</name>
    <dbReference type="NCBI Taxonomy" id="57266"/>
    <lineage>
        <taxon>Eukaryota</taxon>
        <taxon>Sar</taxon>
        <taxon>Alveolata</taxon>
        <taxon>Apicomplexa</taxon>
        <taxon>Aconoidasida</taxon>
        <taxon>Haemosporida</taxon>
        <taxon>Plasmodiidae</taxon>
        <taxon>Plasmodium</taxon>
        <taxon>Plasmodium (Laverania)</taxon>
    </lineage>
</organism>
<reference evidence="3 4" key="2">
    <citation type="submission" date="2013-02" db="EMBL/GenBank/DDBJ databases">
        <title>The Genome Sequence of Plasmodium falciparum 7G8.</title>
        <authorList>
            <consortium name="The Broad Institute Genome Sequencing Platform"/>
            <consortium name="The Broad Institute Genome Sequencing Center for Infectious Disease"/>
            <person name="Neafsey D."/>
            <person name="Cheeseman I."/>
            <person name="Volkman S."/>
            <person name="Adams J."/>
            <person name="Walker B."/>
            <person name="Young S.K."/>
            <person name="Zeng Q."/>
            <person name="Gargeya S."/>
            <person name="Fitzgerald M."/>
            <person name="Haas B."/>
            <person name="Abouelleil A."/>
            <person name="Alvarado L."/>
            <person name="Arachchi H.M."/>
            <person name="Berlin A.M."/>
            <person name="Chapman S.B."/>
            <person name="Dewar J."/>
            <person name="Goldberg J."/>
            <person name="Griggs A."/>
            <person name="Gujja S."/>
            <person name="Hansen M."/>
            <person name="Howarth C."/>
            <person name="Imamovic A."/>
            <person name="Larimer J."/>
            <person name="McCowan C."/>
            <person name="Murphy C."/>
            <person name="Neiman D."/>
            <person name="Pearson M."/>
            <person name="Priest M."/>
            <person name="Roberts A."/>
            <person name="Saif S."/>
            <person name="Shea T."/>
            <person name="Sisk P."/>
            <person name="Sykes S."/>
            <person name="Wortman J."/>
            <person name="Nusbaum C."/>
            <person name="Birren B."/>
        </authorList>
    </citation>
    <scope>NUCLEOTIDE SEQUENCE [LARGE SCALE GENOMIC DNA]</scope>
    <source>
        <strain evidence="3 4">7G8</strain>
    </source>
</reference>
<keyword evidence="2" id="KW-1133">Transmembrane helix</keyword>
<proteinExistence type="predicted"/>
<evidence type="ECO:0000313" key="3">
    <source>
        <dbReference type="EMBL" id="EUR72495.1"/>
    </source>
</evidence>
<feature type="transmembrane region" description="Helical" evidence="2">
    <location>
        <begin position="147"/>
        <end position="168"/>
    </location>
</feature>
<feature type="transmembrane region" description="Helical" evidence="2">
    <location>
        <begin position="12"/>
        <end position="31"/>
    </location>
</feature>
<dbReference type="EMBL" id="KE123612">
    <property type="protein sequence ID" value="EUR72495.1"/>
    <property type="molecule type" value="Genomic_DNA"/>
</dbReference>
<evidence type="ECO:0000313" key="4">
    <source>
        <dbReference type="Proteomes" id="UP000030688"/>
    </source>
</evidence>
<dbReference type="AlphaFoldDB" id="W7F8M4"/>